<organism evidence="1 2">
    <name type="scientific">Vagococcus allomyrinae</name>
    <dbReference type="NCBI Taxonomy" id="2794353"/>
    <lineage>
        <taxon>Bacteria</taxon>
        <taxon>Bacillati</taxon>
        <taxon>Bacillota</taxon>
        <taxon>Bacilli</taxon>
        <taxon>Lactobacillales</taxon>
        <taxon>Enterococcaceae</taxon>
        <taxon>Vagococcus</taxon>
    </lineage>
</organism>
<comment type="caution">
    <text evidence="1">The sequence shown here is derived from an EMBL/GenBank/DDBJ whole genome shotgun (WGS) entry which is preliminary data.</text>
</comment>
<dbReference type="EMBL" id="JAEEGA010000002">
    <property type="protein sequence ID" value="MBP1040060.1"/>
    <property type="molecule type" value="Genomic_DNA"/>
</dbReference>
<evidence type="ECO:0000313" key="2">
    <source>
        <dbReference type="Proteomes" id="UP000674938"/>
    </source>
</evidence>
<dbReference type="RefSeq" id="WP_209524957.1">
    <property type="nucleotide sequence ID" value="NZ_JAEEGA010000002.1"/>
</dbReference>
<protein>
    <submittedName>
        <fullName evidence="1">Uncharacterized protein</fullName>
    </submittedName>
</protein>
<gene>
    <name evidence="1" type="ORF">I6N95_03440</name>
</gene>
<dbReference type="AlphaFoldDB" id="A0A940P8J1"/>
<reference evidence="1" key="1">
    <citation type="submission" date="2020-12" db="EMBL/GenBank/DDBJ databases">
        <title>Vagococcus allomyrinae sp. nov. and Enterococcus lavae sp. nov., isolated from the larvae of Allomyrina dichotoma.</title>
        <authorList>
            <person name="Lee S.D."/>
        </authorList>
    </citation>
    <scope>NUCLEOTIDE SEQUENCE</scope>
    <source>
        <strain evidence="1">BWB3-3</strain>
    </source>
</reference>
<evidence type="ECO:0000313" key="1">
    <source>
        <dbReference type="EMBL" id="MBP1040060.1"/>
    </source>
</evidence>
<proteinExistence type="predicted"/>
<dbReference type="Proteomes" id="UP000674938">
    <property type="component" value="Unassembled WGS sequence"/>
</dbReference>
<name>A0A940P8J1_9ENTE</name>
<sequence>MKLEILRLNRFLVFYFVIGNVGEKNIHEEMCLKVNDEIDLLPFIPRINGR</sequence>
<accession>A0A940P8J1</accession>
<keyword evidence="2" id="KW-1185">Reference proteome</keyword>